<organism evidence="1 2">
    <name type="scientific">Hoeflea poritis</name>
    <dbReference type="NCBI Taxonomy" id="2993659"/>
    <lineage>
        <taxon>Bacteria</taxon>
        <taxon>Pseudomonadati</taxon>
        <taxon>Pseudomonadota</taxon>
        <taxon>Alphaproteobacteria</taxon>
        <taxon>Hyphomicrobiales</taxon>
        <taxon>Rhizobiaceae</taxon>
        <taxon>Hoeflea</taxon>
    </lineage>
</organism>
<dbReference type="RefSeq" id="WP_271090837.1">
    <property type="nucleotide sequence ID" value="NZ_JAPJZH010000010.1"/>
</dbReference>
<keyword evidence="2" id="KW-1185">Reference proteome</keyword>
<proteinExistence type="predicted"/>
<reference evidence="1" key="1">
    <citation type="submission" date="2022-11" db="EMBL/GenBank/DDBJ databases">
        <title>Hoeflea poritis sp. nov., isolated from scleractinian coral Porites lutea.</title>
        <authorList>
            <person name="Zhang G."/>
            <person name="Wei Q."/>
            <person name="Cai L."/>
        </authorList>
    </citation>
    <scope>NUCLEOTIDE SEQUENCE</scope>
    <source>
        <strain evidence="1">E7-10</strain>
    </source>
</reference>
<name>A0ABT4VQP7_9HYPH</name>
<comment type="caution">
    <text evidence="1">The sequence shown here is derived from an EMBL/GenBank/DDBJ whole genome shotgun (WGS) entry which is preliminary data.</text>
</comment>
<accession>A0ABT4VQP7</accession>
<dbReference type="Proteomes" id="UP001148313">
    <property type="component" value="Unassembled WGS sequence"/>
</dbReference>
<dbReference type="EMBL" id="JAPJZH010000010">
    <property type="protein sequence ID" value="MDA4847040.1"/>
    <property type="molecule type" value="Genomic_DNA"/>
</dbReference>
<evidence type="ECO:0000313" key="2">
    <source>
        <dbReference type="Proteomes" id="UP001148313"/>
    </source>
</evidence>
<protein>
    <submittedName>
        <fullName evidence="1">Uncharacterized protein</fullName>
    </submittedName>
</protein>
<sequence length="421" mass="45000">MSRSQARILAKTLRERIEGYRFCVKRHSSRTLARAQSLQSFLAPFTKGAVVYDPTGVFSRARTLVSLSLAARECCGDIANQFLWHSRTATLFVVVNDDRLSAGGYDRCAVIERVENTMSAALAAETGGDSAPVVRIRVGDRRPLVATTPVDDQSIRTLRGQLNRTRKRLYAAFLAATFGVGSVAAARAQDPAVSAPNGELAILGGVRDGDGAVALEGAAVVPLGDQFGARFDGVFGSIDGELVVGGAGHFFWRDPEVGLVGVAGGYVHSNADTLFTSTQDIWVIAGQAEGYFEDVTVSGMVGYQSGNGPNDDGVLGRLDVEWYSHDDLMLAIGAETNPQHDLLGRVGVEYRPGIEALPGLSVFADGSFGDSGYARAFAGVRLYFGPSTTLKDKHRRDTFRSHLLPTRMIDGLSDEVAAYGD</sequence>
<gene>
    <name evidence="1" type="ORF">OOZ53_16895</name>
</gene>
<evidence type="ECO:0000313" key="1">
    <source>
        <dbReference type="EMBL" id="MDA4847040.1"/>
    </source>
</evidence>